<dbReference type="PANTHER" id="PTHR15835:SF6">
    <property type="entry name" value="ZINC FINGER C3HC-TYPE PROTEIN 1"/>
    <property type="match status" value="1"/>
</dbReference>
<feature type="region of interest" description="Disordered" evidence="6">
    <location>
        <begin position="417"/>
        <end position="502"/>
    </location>
</feature>
<reference evidence="9 10" key="1">
    <citation type="journal article" date="2018" name="Front. Microbiol.">
        <title>Genome-Wide Analysis of Corynespora cassiicola Leaf Fall Disease Putative Effectors.</title>
        <authorList>
            <person name="Lopez D."/>
            <person name="Ribeiro S."/>
            <person name="Label P."/>
            <person name="Fumanal B."/>
            <person name="Venisse J.S."/>
            <person name="Kohler A."/>
            <person name="de Oliveira R.R."/>
            <person name="Labutti K."/>
            <person name="Lipzen A."/>
            <person name="Lail K."/>
            <person name="Bauer D."/>
            <person name="Ohm R.A."/>
            <person name="Barry K.W."/>
            <person name="Spatafora J."/>
            <person name="Grigoriev I.V."/>
            <person name="Martin F.M."/>
            <person name="Pujade-Renaud V."/>
        </authorList>
    </citation>
    <scope>NUCLEOTIDE SEQUENCE [LARGE SCALE GENOMIC DNA]</scope>
    <source>
        <strain evidence="9 10">Philippines</strain>
    </source>
</reference>
<sequence>MADSPEREPALATTKRKFNRLLDNLTASASNTSLASTLAESNVSIHSMSNPATPEPPSKRYRLSDASADMERQRNVSGSDRIKALQAQLMTPRKDSDRLVGSGVRVVGQSNNAPTVSTTPRKAPNFQPYSQEQFLERLKTFADVRKWTGKPDIISEVEWAKRGWSCEAWNTVACKGGCEQRVSVKLRPRRKNAEGREMEMTEDMDSDIDADLVERFRTLTIEGHHEDCLWRKSGCQDDIYHLPIANRAKSQAELLIRYRSLKAMANDLPLQDNIIYPEPKVNDILPRIKPAFWNPANAELREEPPTSPSDITAFTMALFGWTGISESKISLAMCNHCFQRNGLWLYADSRLQEMSKKLEVPIESLRLNLLESHREHCPWKNAQVQGNPSDGPIADMTAWQTLQFMLLGKRREREHRNIESVDLGSEYSMPRGSMDDMDPDHGFEKNEDDSLTEKWKRFKAKLRRTTSRKSLKSVKSVKSVKSTKSSKSVKSVGDKDKENEAA</sequence>
<accession>A0A2T2P7V9</accession>
<evidence type="ECO:0000256" key="6">
    <source>
        <dbReference type="SAM" id="MobiDB-lite"/>
    </source>
</evidence>
<keyword evidence="4" id="KW-0862">Zinc</keyword>
<feature type="compositionally biased region" description="Low complexity" evidence="6">
    <location>
        <begin position="473"/>
        <end position="491"/>
    </location>
</feature>
<evidence type="ECO:0000256" key="2">
    <source>
        <dbReference type="ARBA" id="ARBA00022723"/>
    </source>
</evidence>
<proteinExistence type="predicted"/>
<keyword evidence="5" id="KW-0539">Nucleus</keyword>
<dbReference type="GO" id="GO:0008270">
    <property type="term" value="F:zinc ion binding"/>
    <property type="evidence" value="ECO:0007669"/>
    <property type="project" value="UniProtKB-KW"/>
</dbReference>
<keyword evidence="10" id="KW-1185">Reference proteome</keyword>
<protein>
    <submittedName>
        <fullName evidence="9">Zf-C3HC-domain-containing protein</fullName>
    </submittedName>
</protein>
<evidence type="ECO:0000313" key="10">
    <source>
        <dbReference type="Proteomes" id="UP000240883"/>
    </source>
</evidence>
<dbReference type="EMBL" id="KZ678129">
    <property type="protein sequence ID" value="PSN73730.1"/>
    <property type="molecule type" value="Genomic_DNA"/>
</dbReference>
<dbReference type="Proteomes" id="UP000240883">
    <property type="component" value="Unassembled WGS sequence"/>
</dbReference>
<evidence type="ECO:0000256" key="3">
    <source>
        <dbReference type="ARBA" id="ARBA00022771"/>
    </source>
</evidence>
<dbReference type="Pfam" id="PF07967">
    <property type="entry name" value="zf-C3HC"/>
    <property type="match status" value="1"/>
</dbReference>
<evidence type="ECO:0000256" key="5">
    <source>
        <dbReference type="ARBA" id="ARBA00023242"/>
    </source>
</evidence>
<keyword evidence="2" id="KW-0479">Metal-binding</keyword>
<evidence type="ECO:0000313" key="9">
    <source>
        <dbReference type="EMBL" id="PSN73730.1"/>
    </source>
</evidence>
<dbReference type="STRING" id="1448308.A0A2T2P7V9"/>
<evidence type="ECO:0000256" key="1">
    <source>
        <dbReference type="ARBA" id="ARBA00004123"/>
    </source>
</evidence>
<evidence type="ECO:0000256" key="4">
    <source>
        <dbReference type="ARBA" id="ARBA00022833"/>
    </source>
</evidence>
<dbReference type="InterPro" id="IPR012935">
    <property type="entry name" value="NuBaID_N"/>
</dbReference>
<dbReference type="PANTHER" id="PTHR15835">
    <property type="entry name" value="NUCLEAR-INTERACTING PARTNER OF ALK"/>
    <property type="match status" value="1"/>
</dbReference>
<feature type="compositionally biased region" description="Basic and acidic residues" evidence="6">
    <location>
        <begin position="492"/>
        <end position="502"/>
    </location>
</feature>
<dbReference type="AlphaFoldDB" id="A0A2T2P7V9"/>
<feature type="region of interest" description="Disordered" evidence="6">
    <location>
        <begin position="45"/>
        <end position="79"/>
    </location>
</feature>
<name>A0A2T2P7V9_CORCC</name>
<organism evidence="9 10">
    <name type="scientific">Corynespora cassiicola Philippines</name>
    <dbReference type="NCBI Taxonomy" id="1448308"/>
    <lineage>
        <taxon>Eukaryota</taxon>
        <taxon>Fungi</taxon>
        <taxon>Dikarya</taxon>
        <taxon>Ascomycota</taxon>
        <taxon>Pezizomycotina</taxon>
        <taxon>Dothideomycetes</taxon>
        <taxon>Pleosporomycetidae</taxon>
        <taxon>Pleosporales</taxon>
        <taxon>Corynesporascaceae</taxon>
        <taxon>Corynespora</taxon>
    </lineage>
</organism>
<dbReference type="InterPro" id="IPR013909">
    <property type="entry name" value="NuBaID_C"/>
</dbReference>
<comment type="subcellular location">
    <subcellularLocation>
        <location evidence="1">Nucleus</location>
    </subcellularLocation>
</comment>
<gene>
    <name evidence="9" type="ORF">BS50DRAFT_569217</name>
</gene>
<dbReference type="GO" id="GO:0005634">
    <property type="term" value="C:nucleus"/>
    <property type="evidence" value="ECO:0007669"/>
    <property type="project" value="UniProtKB-SubCell"/>
</dbReference>
<evidence type="ECO:0000259" key="8">
    <source>
        <dbReference type="Pfam" id="PF08600"/>
    </source>
</evidence>
<feature type="domain" description="C3HC-type" evidence="7">
    <location>
        <begin position="128"/>
        <end position="272"/>
    </location>
</feature>
<evidence type="ECO:0000259" key="7">
    <source>
        <dbReference type="Pfam" id="PF07967"/>
    </source>
</evidence>
<feature type="compositionally biased region" description="Basic residues" evidence="6">
    <location>
        <begin position="456"/>
        <end position="472"/>
    </location>
</feature>
<keyword evidence="3" id="KW-0863">Zinc-finger</keyword>
<dbReference type="Pfam" id="PF08600">
    <property type="entry name" value="NuBaID_C"/>
    <property type="match status" value="1"/>
</dbReference>
<dbReference type="OrthoDB" id="2592092at2759"/>
<feature type="domain" description="NuBaID C-terminal" evidence="8">
    <location>
        <begin position="313"/>
        <end position="403"/>
    </location>
</feature>